<dbReference type="Proteomes" id="UP000278006">
    <property type="component" value="Unassembled WGS sequence"/>
</dbReference>
<evidence type="ECO:0000313" key="2">
    <source>
        <dbReference type="Proteomes" id="UP000278006"/>
    </source>
</evidence>
<protein>
    <submittedName>
        <fullName evidence="1">DUF2917 domain-containing protein</fullName>
    </submittedName>
</protein>
<name>A0A3M6QSV6_9BURK</name>
<dbReference type="RefSeq" id="WP_122229087.1">
    <property type="nucleotide sequence ID" value="NZ_RDQO01000003.1"/>
</dbReference>
<dbReference type="AlphaFoldDB" id="A0A3M6QSV6"/>
<accession>A0A3M6QSV6</accession>
<organism evidence="1 2">
    <name type="scientific">Corticibacter populi</name>
    <dbReference type="NCBI Taxonomy" id="1550736"/>
    <lineage>
        <taxon>Bacteria</taxon>
        <taxon>Pseudomonadati</taxon>
        <taxon>Pseudomonadota</taxon>
        <taxon>Betaproteobacteria</taxon>
        <taxon>Burkholderiales</taxon>
        <taxon>Comamonadaceae</taxon>
        <taxon>Corticibacter</taxon>
    </lineage>
</organism>
<evidence type="ECO:0000313" key="1">
    <source>
        <dbReference type="EMBL" id="RMX05639.1"/>
    </source>
</evidence>
<sequence length="107" mass="11906">MQTDTTRCRLPFLTSLMPLARHARRRPSPVAPEPLALRWRDAPCHVRLQAGQFLSIEVRTGVLWLTVEDQLNDCLLEAGERATLHGPACLRLGALGANPCQAIITRQ</sequence>
<proteinExistence type="predicted"/>
<reference evidence="1 2" key="1">
    <citation type="submission" date="2018-10" db="EMBL/GenBank/DDBJ databases">
        <title>Draft genome of Cortibacter populi DSM10536.</title>
        <authorList>
            <person name="Bernier A.-M."/>
            <person name="Bernard K."/>
        </authorList>
    </citation>
    <scope>NUCLEOTIDE SEQUENCE [LARGE SCALE GENOMIC DNA]</scope>
    <source>
        <strain evidence="1 2">DSM 105136</strain>
    </source>
</reference>
<comment type="caution">
    <text evidence="1">The sequence shown here is derived from an EMBL/GenBank/DDBJ whole genome shotgun (WGS) entry which is preliminary data.</text>
</comment>
<gene>
    <name evidence="1" type="ORF">D8I35_10590</name>
</gene>
<dbReference type="Pfam" id="PF11142">
    <property type="entry name" value="DUF2917"/>
    <property type="match status" value="1"/>
</dbReference>
<dbReference type="EMBL" id="RDQO01000003">
    <property type="protein sequence ID" value="RMX05639.1"/>
    <property type="molecule type" value="Genomic_DNA"/>
</dbReference>
<dbReference type="InterPro" id="IPR021317">
    <property type="entry name" value="DUF2917"/>
</dbReference>
<keyword evidence="2" id="KW-1185">Reference proteome</keyword>
<dbReference type="OrthoDB" id="8912701at2"/>